<dbReference type="SUPFAM" id="SSF55729">
    <property type="entry name" value="Acyl-CoA N-acyltransferases (Nat)"/>
    <property type="match status" value="1"/>
</dbReference>
<protein>
    <submittedName>
        <fullName evidence="2">RimJ/RimL family protein N-acetyltransferase</fullName>
    </submittedName>
</protein>
<reference evidence="2 3" key="1">
    <citation type="submission" date="2023-07" db="EMBL/GenBank/DDBJ databases">
        <title>Genomic Encyclopedia of Type Strains, Phase IV (KMG-IV): sequencing the most valuable type-strain genomes for metagenomic binning, comparative biology and taxonomic classification.</title>
        <authorList>
            <person name="Goeker M."/>
        </authorList>
    </citation>
    <scope>NUCLEOTIDE SEQUENCE [LARGE SCALE GENOMIC DNA]</scope>
    <source>
        <strain evidence="2 3">DSM 23494</strain>
    </source>
</reference>
<accession>A0ABU0AKM2</accession>
<dbReference type="Proteomes" id="UP001238088">
    <property type="component" value="Unassembled WGS sequence"/>
</dbReference>
<dbReference type="InterPro" id="IPR016181">
    <property type="entry name" value="Acyl_CoA_acyltransferase"/>
</dbReference>
<sequence>MHLSFYKPHYFAAVNNYHLTEEQLRFTGTPNDAILKSNEGSDRYPILAVEEEKLVTFFVLHRREGVKPYSNNNCAILIRAFSTDSHEQGKGYATKSLKLLPAFIMEHFLDINEIVLAVNVKNTAAQALYEKCGYIDEGVRVMGSKGELIVMSYHFRGEI</sequence>
<feature type="domain" description="N-acetyltransferase" evidence="1">
    <location>
        <begin position="1"/>
        <end position="156"/>
    </location>
</feature>
<proteinExistence type="predicted"/>
<organism evidence="2 3">
    <name type="scientific">Cytobacillus purgationiresistens</name>
    <dbReference type="NCBI Taxonomy" id="863449"/>
    <lineage>
        <taxon>Bacteria</taxon>
        <taxon>Bacillati</taxon>
        <taxon>Bacillota</taxon>
        <taxon>Bacilli</taxon>
        <taxon>Bacillales</taxon>
        <taxon>Bacillaceae</taxon>
        <taxon>Cytobacillus</taxon>
    </lineage>
</organism>
<dbReference type="PROSITE" id="PS51186">
    <property type="entry name" value="GNAT"/>
    <property type="match status" value="1"/>
</dbReference>
<dbReference type="Pfam" id="PF00583">
    <property type="entry name" value="Acetyltransf_1"/>
    <property type="match status" value="1"/>
</dbReference>
<dbReference type="Gene3D" id="3.40.630.30">
    <property type="match status" value="1"/>
</dbReference>
<dbReference type="RefSeq" id="WP_307476848.1">
    <property type="nucleotide sequence ID" value="NZ_JAUSUB010000016.1"/>
</dbReference>
<gene>
    <name evidence="2" type="ORF">J2S17_003478</name>
</gene>
<evidence type="ECO:0000259" key="1">
    <source>
        <dbReference type="PROSITE" id="PS51186"/>
    </source>
</evidence>
<evidence type="ECO:0000313" key="3">
    <source>
        <dbReference type="Proteomes" id="UP001238088"/>
    </source>
</evidence>
<name>A0ABU0AKM2_9BACI</name>
<evidence type="ECO:0000313" key="2">
    <source>
        <dbReference type="EMBL" id="MDQ0271590.1"/>
    </source>
</evidence>
<dbReference type="EMBL" id="JAUSUB010000016">
    <property type="protein sequence ID" value="MDQ0271590.1"/>
    <property type="molecule type" value="Genomic_DNA"/>
</dbReference>
<dbReference type="InterPro" id="IPR000182">
    <property type="entry name" value="GNAT_dom"/>
</dbReference>
<comment type="caution">
    <text evidence="2">The sequence shown here is derived from an EMBL/GenBank/DDBJ whole genome shotgun (WGS) entry which is preliminary data.</text>
</comment>
<keyword evidence="3" id="KW-1185">Reference proteome</keyword>